<dbReference type="AlphaFoldDB" id="A0A0E9SIX4"/>
<dbReference type="EMBL" id="GBXM01068124">
    <property type="protein sequence ID" value="JAH40453.1"/>
    <property type="molecule type" value="Transcribed_RNA"/>
</dbReference>
<evidence type="ECO:0000256" key="1">
    <source>
        <dbReference type="SAM" id="MobiDB-lite"/>
    </source>
</evidence>
<protein>
    <submittedName>
        <fullName evidence="2">Uncharacterized protein</fullName>
    </submittedName>
</protein>
<accession>A0A0E9SIX4</accession>
<proteinExistence type="predicted"/>
<feature type="compositionally biased region" description="Polar residues" evidence="1">
    <location>
        <begin position="15"/>
        <end position="25"/>
    </location>
</feature>
<organism evidence="2">
    <name type="scientific">Anguilla anguilla</name>
    <name type="common">European freshwater eel</name>
    <name type="synonym">Muraena anguilla</name>
    <dbReference type="NCBI Taxonomy" id="7936"/>
    <lineage>
        <taxon>Eukaryota</taxon>
        <taxon>Metazoa</taxon>
        <taxon>Chordata</taxon>
        <taxon>Craniata</taxon>
        <taxon>Vertebrata</taxon>
        <taxon>Euteleostomi</taxon>
        <taxon>Actinopterygii</taxon>
        <taxon>Neopterygii</taxon>
        <taxon>Teleostei</taxon>
        <taxon>Anguilliformes</taxon>
        <taxon>Anguillidae</taxon>
        <taxon>Anguilla</taxon>
    </lineage>
</organism>
<name>A0A0E9SIX4_ANGAN</name>
<feature type="region of interest" description="Disordered" evidence="1">
    <location>
        <begin position="1"/>
        <end position="25"/>
    </location>
</feature>
<evidence type="ECO:0000313" key="2">
    <source>
        <dbReference type="EMBL" id="JAH40453.1"/>
    </source>
</evidence>
<reference evidence="2" key="1">
    <citation type="submission" date="2014-11" db="EMBL/GenBank/DDBJ databases">
        <authorList>
            <person name="Amaro Gonzalez C."/>
        </authorList>
    </citation>
    <scope>NUCLEOTIDE SEQUENCE</scope>
</reference>
<sequence>MIQPPLKNKAKKNNIRNLYSSLQSL</sequence>
<reference evidence="2" key="2">
    <citation type="journal article" date="2015" name="Fish Shellfish Immunol.">
        <title>Early steps in the European eel (Anguilla anguilla)-Vibrio vulnificus interaction in the gills: Role of the RtxA13 toxin.</title>
        <authorList>
            <person name="Callol A."/>
            <person name="Pajuelo D."/>
            <person name="Ebbesson L."/>
            <person name="Teles M."/>
            <person name="MacKenzie S."/>
            <person name="Amaro C."/>
        </authorList>
    </citation>
    <scope>NUCLEOTIDE SEQUENCE</scope>
</reference>